<keyword evidence="2" id="KW-0645">Protease</keyword>
<name>A0A2M9ZXT3_9LEPT</name>
<feature type="domain" description="PDZ" evidence="5">
    <location>
        <begin position="213"/>
        <end position="263"/>
    </location>
</feature>
<evidence type="ECO:0000256" key="3">
    <source>
        <dbReference type="ARBA" id="ARBA00022801"/>
    </source>
</evidence>
<dbReference type="Pfam" id="PF03572">
    <property type="entry name" value="Peptidase_S41"/>
    <property type="match status" value="1"/>
</dbReference>
<dbReference type="InterPro" id="IPR036034">
    <property type="entry name" value="PDZ_sf"/>
</dbReference>
<dbReference type="Proteomes" id="UP000231843">
    <property type="component" value="Unassembled WGS sequence"/>
</dbReference>
<dbReference type="PROSITE" id="PS50106">
    <property type="entry name" value="PDZ"/>
    <property type="match status" value="1"/>
</dbReference>
<dbReference type="GO" id="GO:0030288">
    <property type="term" value="C:outer membrane-bounded periplasmic space"/>
    <property type="evidence" value="ECO:0007669"/>
    <property type="project" value="TreeGrafter"/>
</dbReference>
<dbReference type="InterPro" id="IPR040573">
    <property type="entry name" value="TSP_N"/>
</dbReference>
<proteinExistence type="inferred from homology"/>
<dbReference type="Gene3D" id="3.90.226.10">
    <property type="entry name" value="2-enoyl-CoA Hydratase, Chain A, domain 1"/>
    <property type="match status" value="1"/>
</dbReference>
<evidence type="ECO:0000256" key="1">
    <source>
        <dbReference type="ARBA" id="ARBA00009179"/>
    </source>
</evidence>
<dbReference type="InterPro" id="IPR004447">
    <property type="entry name" value="Peptidase_S41A"/>
</dbReference>
<keyword evidence="7" id="KW-1185">Reference proteome</keyword>
<evidence type="ECO:0000313" key="6">
    <source>
        <dbReference type="EMBL" id="PJZ76743.1"/>
    </source>
</evidence>
<dbReference type="Gene3D" id="2.30.42.10">
    <property type="match status" value="1"/>
</dbReference>
<dbReference type="InterPro" id="IPR001478">
    <property type="entry name" value="PDZ"/>
</dbReference>
<comment type="caution">
    <text evidence="6">The sequence shown here is derived from an EMBL/GenBank/DDBJ whole genome shotgun (WGS) entry which is preliminary data.</text>
</comment>
<evidence type="ECO:0000259" key="5">
    <source>
        <dbReference type="PROSITE" id="PS50106"/>
    </source>
</evidence>
<evidence type="ECO:0000313" key="7">
    <source>
        <dbReference type="Proteomes" id="UP000231843"/>
    </source>
</evidence>
<dbReference type="SUPFAM" id="SSF52096">
    <property type="entry name" value="ClpP/crotonase"/>
    <property type="match status" value="1"/>
</dbReference>
<dbReference type="AlphaFoldDB" id="A0A2M9ZXT3"/>
<protein>
    <recommendedName>
        <fullName evidence="5">PDZ domain-containing protein</fullName>
    </recommendedName>
</protein>
<keyword evidence="4" id="KW-0720">Serine protease</keyword>
<dbReference type="SMART" id="SM00245">
    <property type="entry name" value="TSPc"/>
    <property type="match status" value="1"/>
</dbReference>
<dbReference type="RefSeq" id="WP_100768812.1">
    <property type="nucleotide sequence ID" value="NZ_NPEA01000006.1"/>
</dbReference>
<keyword evidence="3" id="KW-0378">Hydrolase</keyword>
<accession>A0A2M9ZXT3</accession>
<dbReference type="SUPFAM" id="SSF50156">
    <property type="entry name" value="PDZ domain-like"/>
    <property type="match status" value="1"/>
</dbReference>
<dbReference type="PANTHER" id="PTHR32060">
    <property type="entry name" value="TAIL-SPECIFIC PROTEASE"/>
    <property type="match status" value="1"/>
</dbReference>
<dbReference type="InterPro" id="IPR029045">
    <property type="entry name" value="ClpP/crotonase-like_dom_sf"/>
</dbReference>
<dbReference type="Pfam" id="PF11818">
    <property type="entry name" value="DUF3340"/>
    <property type="match status" value="1"/>
</dbReference>
<reference evidence="6 7" key="1">
    <citation type="submission" date="2017-07" db="EMBL/GenBank/DDBJ databases">
        <title>Leptospira spp. isolated from tropical soils.</title>
        <authorList>
            <person name="Thibeaux R."/>
            <person name="Iraola G."/>
            <person name="Ferres I."/>
            <person name="Bierque E."/>
            <person name="Girault D."/>
            <person name="Soupe-Gilbert M.-E."/>
            <person name="Picardeau M."/>
            <person name="Goarant C."/>
        </authorList>
    </citation>
    <scope>NUCLEOTIDE SEQUENCE [LARGE SCALE GENOMIC DNA]</scope>
    <source>
        <strain evidence="6 7">ES4-C-A1</strain>
    </source>
</reference>
<evidence type="ECO:0000256" key="2">
    <source>
        <dbReference type="ARBA" id="ARBA00022670"/>
    </source>
</evidence>
<dbReference type="GO" id="GO:0007165">
    <property type="term" value="P:signal transduction"/>
    <property type="evidence" value="ECO:0007669"/>
    <property type="project" value="TreeGrafter"/>
</dbReference>
<comment type="similarity">
    <text evidence="1">Belongs to the peptidase S41A family.</text>
</comment>
<dbReference type="GO" id="GO:0004175">
    <property type="term" value="F:endopeptidase activity"/>
    <property type="evidence" value="ECO:0007669"/>
    <property type="project" value="TreeGrafter"/>
</dbReference>
<gene>
    <name evidence="6" type="ORF">CH365_12025</name>
</gene>
<sequence length="667" mass="76435">MKTKKILSIVAERHYLGKSRMQPSLSEEVKHSFWASLDPQGFYFIKEDLDLLGRRSFRLNLEESGQISSFFANTLSLFKDRLKITSEYLNELEKSNSPLASKGEFEFYPERKTEYPKDKADWNDRWARYLKYKVLSSKFYSEPFSQKEDFQKSFLASEKELKKEAIQREKERIKNILEHPDGFEAYLESIFLNVILEKFDPHSSFFSASEKRRFETSLSSKGYSFGIVFNRSFFGDTKIERLIPGGPAWRSEKLNRGDQILEVRFPDDKNRIVSTSDFSPGEMDSILSGTKTKKAVFKVRKNDGQILTVPLVQEKIGLEENSISSYLLNGKSKIGYLYLPAFYTEWETEGGGCAQDIAREILKLKRDNIKGLILDLRNNGGGSLEEAIDLAGIFIDQGPLFVQKSSNGELFIIKDTNRGTIYDGPLLVLLNGQSASASEFLASALQNYNRALVVGSPSYGKATSQFLLPLEENKKGSSDFLKLTTHLYFGVQGMSHQQKGVIPDIPLPDLSDLSGREKDMPEAIRTEQIYKEITYKKLPELELSDIRDASEDRSDESPNFSKLGSLASKLRKKIKSMDRISLDNGEFFEEFSELAKFYEEYQAATSRKSNSFTVDTHSFDQGLEKMDSYTKEINLERKARLEEDLYIDEAYKIMQDYMQIYGRKDKK</sequence>
<dbReference type="Pfam" id="PF17804">
    <property type="entry name" value="TSP_NTD"/>
    <property type="match status" value="1"/>
</dbReference>
<dbReference type="GO" id="GO:0008236">
    <property type="term" value="F:serine-type peptidase activity"/>
    <property type="evidence" value="ECO:0007669"/>
    <property type="project" value="UniProtKB-KW"/>
</dbReference>
<dbReference type="InterPro" id="IPR020992">
    <property type="entry name" value="Tail_Prtase_C"/>
</dbReference>
<dbReference type="InterPro" id="IPR005151">
    <property type="entry name" value="Tail-specific_protease"/>
</dbReference>
<dbReference type="GO" id="GO:0006508">
    <property type="term" value="P:proteolysis"/>
    <property type="evidence" value="ECO:0007669"/>
    <property type="project" value="UniProtKB-KW"/>
</dbReference>
<organism evidence="6 7">
    <name type="scientific">Leptospira neocaledonica</name>
    <dbReference type="NCBI Taxonomy" id="2023192"/>
    <lineage>
        <taxon>Bacteria</taxon>
        <taxon>Pseudomonadati</taxon>
        <taxon>Spirochaetota</taxon>
        <taxon>Spirochaetia</taxon>
        <taxon>Leptospirales</taxon>
        <taxon>Leptospiraceae</taxon>
        <taxon>Leptospira</taxon>
    </lineage>
</organism>
<dbReference type="CDD" id="cd07560">
    <property type="entry name" value="Peptidase_S41_CPP"/>
    <property type="match status" value="1"/>
</dbReference>
<dbReference type="EMBL" id="NPEA01000006">
    <property type="protein sequence ID" value="PJZ76743.1"/>
    <property type="molecule type" value="Genomic_DNA"/>
</dbReference>
<evidence type="ECO:0000256" key="4">
    <source>
        <dbReference type="ARBA" id="ARBA00022825"/>
    </source>
</evidence>
<dbReference type="PANTHER" id="PTHR32060:SF22">
    <property type="entry name" value="CARBOXYL-TERMINAL-PROCESSING PEPTIDASE 3, CHLOROPLASTIC"/>
    <property type="match status" value="1"/>
</dbReference>